<keyword evidence="2" id="KW-0648">Protein biosynthesis</keyword>
<name>A0AAV4EYP7_9GAST</name>
<dbReference type="FunFam" id="3.40.50.300:FF:000900">
    <property type="entry name" value="Eukaryotic elongation factor, selenocysteine-tRNA-specific"/>
    <property type="match status" value="1"/>
</dbReference>
<comment type="caution">
    <text evidence="2">The sequence shown here is derived from an EMBL/GenBank/DDBJ whole genome shotgun (WGS) entry which is preliminary data.</text>
</comment>
<dbReference type="GO" id="GO:0003746">
    <property type="term" value="F:translation elongation factor activity"/>
    <property type="evidence" value="ECO:0007669"/>
    <property type="project" value="UniProtKB-KW"/>
</dbReference>
<proteinExistence type="predicted"/>
<reference evidence="2 3" key="1">
    <citation type="journal article" date="2021" name="Elife">
        <title>Chloroplast acquisition without the gene transfer in kleptoplastic sea slugs, Plakobranchus ocellatus.</title>
        <authorList>
            <person name="Maeda T."/>
            <person name="Takahashi S."/>
            <person name="Yoshida T."/>
            <person name="Shimamura S."/>
            <person name="Takaki Y."/>
            <person name="Nagai Y."/>
            <person name="Toyoda A."/>
            <person name="Suzuki Y."/>
            <person name="Arimoto A."/>
            <person name="Ishii H."/>
            <person name="Satoh N."/>
            <person name="Nishiyama T."/>
            <person name="Hasebe M."/>
            <person name="Maruyama T."/>
            <person name="Minagawa J."/>
            <person name="Obokata J."/>
            <person name="Shigenobu S."/>
        </authorList>
    </citation>
    <scope>NUCLEOTIDE SEQUENCE [LARGE SCALE GENOMIC DNA]</scope>
</reference>
<dbReference type="PANTHER" id="PTHR43721:SF11">
    <property type="entry name" value="SELENOCYSTEINE-SPECIFIC ELONGATION FACTOR"/>
    <property type="match status" value="1"/>
</dbReference>
<dbReference type="SUPFAM" id="SSF52540">
    <property type="entry name" value="P-loop containing nucleoside triphosphate hydrolases"/>
    <property type="match status" value="1"/>
</dbReference>
<protein>
    <submittedName>
        <fullName evidence="2">Selenocysteine-specific elongation factor</fullName>
    </submittedName>
</protein>
<dbReference type="InterPro" id="IPR005225">
    <property type="entry name" value="Small_GTP-bd"/>
</dbReference>
<dbReference type="Gene3D" id="3.40.50.300">
    <property type="entry name" value="P-loop containing nucleotide triphosphate hydrolases"/>
    <property type="match status" value="1"/>
</dbReference>
<dbReference type="Pfam" id="PF00009">
    <property type="entry name" value="GTP_EFTU"/>
    <property type="match status" value="1"/>
</dbReference>
<feature type="domain" description="Tr-type G" evidence="1">
    <location>
        <begin position="5"/>
        <end position="204"/>
    </location>
</feature>
<evidence type="ECO:0000313" key="2">
    <source>
        <dbReference type="EMBL" id="GFR66248.1"/>
    </source>
</evidence>
<evidence type="ECO:0000259" key="1">
    <source>
        <dbReference type="PROSITE" id="PS51722"/>
    </source>
</evidence>
<dbReference type="InterPro" id="IPR027417">
    <property type="entry name" value="P-loop_NTPase"/>
</dbReference>
<dbReference type="InterPro" id="IPR049394">
    <property type="entry name" value="eEFSec_C"/>
</dbReference>
<dbReference type="Proteomes" id="UP000762676">
    <property type="component" value="Unassembled WGS sequence"/>
</dbReference>
<dbReference type="GO" id="GO:0005525">
    <property type="term" value="F:GTP binding"/>
    <property type="evidence" value="ECO:0007669"/>
    <property type="project" value="InterPro"/>
</dbReference>
<dbReference type="CDD" id="cd01889">
    <property type="entry name" value="SelB_euk"/>
    <property type="match status" value="1"/>
</dbReference>
<dbReference type="AlphaFoldDB" id="A0AAV4EYP7"/>
<keyword evidence="2" id="KW-0251">Elongation factor</keyword>
<gene>
    <name evidence="2" type="ORF">ElyMa_001965000</name>
</gene>
<dbReference type="GO" id="GO:0001514">
    <property type="term" value="P:selenocysteine incorporation"/>
    <property type="evidence" value="ECO:0007669"/>
    <property type="project" value="TreeGrafter"/>
</dbReference>
<dbReference type="Gene3D" id="2.40.30.10">
    <property type="entry name" value="Translation factors"/>
    <property type="match status" value="1"/>
</dbReference>
<dbReference type="GO" id="GO:0003924">
    <property type="term" value="F:GTPase activity"/>
    <property type="evidence" value="ECO:0007669"/>
    <property type="project" value="InterPro"/>
</dbReference>
<dbReference type="PANTHER" id="PTHR43721">
    <property type="entry name" value="ELONGATION FACTOR TU-RELATED"/>
    <property type="match status" value="1"/>
</dbReference>
<evidence type="ECO:0000313" key="3">
    <source>
        <dbReference type="Proteomes" id="UP000762676"/>
    </source>
</evidence>
<dbReference type="Pfam" id="PF21131">
    <property type="entry name" value="eEFSec_4th"/>
    <property type="match status" value="1"/>
</dbReference>
<dbReference type="InterPro" id="IPR050055">
    <property type="entry name" value="EF-Tu_GTPase"/>
</dbReference>
<dbReference type="PROSITE" id="PS51722">
    <property type="entry name" value="G_TR_2"/>
    <property type="match status" value="1"/>
</dbReference>
<sequence>MTSEVLHFNVGVLGHVDSGKTSLSKALSTVASTASFDKNPQSRERGITLDLGFSSFTVDIPASKQKDLEGFRSIQYTLVDCPGHASLIRTIIGGSQIIDLMILVIDITKGMQTQTAECLVIGEITCSKMIVVLNKTDMVPAAKLDATVEKMKKRMWKTLEATRFSRCPIVAVAAKPGGSEEATSESEGIAELISTLQESTYLPQRFETGPFVFSVDHCFLIRGQGTVMTGTVLSGSVSVSDYKTREGQVERATDRYTVIGKNLFKKETNLQAFANLKVLLSSGERGVIEGGFGQSGKVKIRCPNGLCEKTYQQYSGSSKKKEKAKEEVVEEAAPVRIYLNFKRFVYDPNKSMIQS</sequence>
<dbReference type="NCBIfam" id="TIGR00231">
    <property type="entry name" value="small_GTP"/>
    <property type="match status" value="1"/>
</dbReference>
<dbReference type="EMBL" id="BMAT01004013">
    <property type="protein sequence ID" value="GFR66248.1"/>
    <property type="molecule type" value="Genomic_DNA"/>
</dbReference>
<dbReference type="PRINTS" id="PR00315">
    <property type="entry name" value="ELONGATNFCT"/>
</dbReference>
<keyword evidence="3" id="KW-1185">Reference proteome</keyword>
<dbReference type="InterPro" id="IPR000795">
    <property type="entry name" value="T_Tr_GTP-bd_dom"/>
</dbReference>
<organism evidence="2 3">
    <name type="scientific">Elysia marginata</name>
    <dbReference type="NCBI Taxonomy" id="1093978"/>
    <lineage>
        <taxon>Eukaryota</taxon>
        <taxon>Metazoa</taxon>
        <taxon>Spiralia</taxon>
        <taxon>Lophotrochozoa</taxon>
        <taxon>Mollusca</taxon>
        <taxon>Gastropoda</taxon>
        <taxon>Heterobranchia</taxon>
        <taxon>Euthyneura</taxon>
        <taxon>Panpulmonata</taxon>
        <taxon>Sacoglossa</taxon>
        <taxon>Placobranchoidea</taxon>
        <taxon>Plakobranchidae</taxon>
        <taxon>Elysia</taxon>
    </lineage>
</organism>
<accession>A0AAV4EYP7</accession>